<dbReference type="InterPro" id="IPR015424">
    <property type="entry name" value="PyrdxlP-dep_Trfase"/>
</dbReference>
<dbReference type="InterPro" id="IPR005861">
    <property type="entry name" value="HisP_aminotrans"/>
</dbReference>
<evidence type="ECO:0000256" key="3">
    <source>
        <dbReference type="ARBA" id="ARBA00011738"/>
    </source>
</evidence>
<feature type="modified residue" description="N6-(pyridoxal phosphate)lysine" evidence="9">
    <location>
        <position position="212"/>
    </location>
</feature>
<keyword evidence="13" id="KW-1185">Reference proteome</keyword>
<dbReference type="NCBIfam" id="TIGR01141">
    <property type="entry name" value="hisC"/>
    <property type="match status" value="1"/>
</dbReference>
<keyword evidence="5 9" id="KW-0028">Amino-acid biosynthesis</keyword>
<proteinExistence type="inferred from homology"/>
<gene>
    <name evidence="9 12" type="primary">hisC</name>
    <name evidence="11" type="ORF">LMF89_07320</name>
    <name evidence="12" type="ORF">LMF89_07545</name>
</gene>
<sequence length="352" mass="39374">MMFDYRPGLENIKSYSVEEKEWDSKLDANESPNNLPPLVHERVMNQIEYMAFNRYPDIGMLDLRALIAEAFATTIQNIVIGNGSSEILLALCQTFGGPGRSIIFPTPSFSMYGIYAQLTDSQAVPVKLNEDFSLSPEKVVEAAEQSKAKLIILCNPNNPTGTIIPQEDIEYILSKVQCPVVVDEAYYEFYGQSAVSLMKKYDHLIVARTLSKAYGLAAIRVGYMLSNTEIVSMVNKVMMPYHINTLSLITAQVVYQMRDEFMPIIGQIIGERKRLADSLAAIAGITVYPSETNFILIKTEKAQKLSAYLSEKNIGIRDFSTAPLLTNCIRITLGTPLENDNVYKAIKTFMNE</sequence>
<evidence type="ECO:0000256" key="9">
    <source>
        <dbReference type="HAMAP-Rule" id="MF_01023"/>
    </source>
</evidence>
<dbReference type="EMBL" id="JAJHJB010000007">
    <property type="protein sequence ID" value="MCC5465215.1"/>
    <property type="molecule type" value="Genomic_DNA"/>
</dbReference>
<dbReference type="InterPro" id="IPR004839">
    <property type="entry name" value="Aminotransferase_I/II_large"/>
</dbReference>
<dbReference type="EC" id="2.6.1.9" evidence="9"/>
<dbReference type="Proteomes" id="UP001165492">
    <property type="component" value="Unassembled WGS sequence"/>
</dbReference>
<dbReference type="InterPro" id="IPR015422">
    <property type="entry name" value="PyrdxlP-dep_Trfase_small"/>
</dbReference>
<accession>A0ABS8HPV2</accession>
<evidence type="ECO:0000256" key="5">
    <source>
        <dbReference type="ARBA" id="ARBA00022605"/>
    </source>
</evidence>
<feature type="domain" description="Aminotransferase class I/classII large" evidence="10">
    <location>
        <begin position="25"/>
        <end position="346"/>
    </location>
</feature>
<dbReference type="PANTHER" id="PTHR42885">
    <property type="entry name" value="HISTIDINOL-PHOSPHATE AMINOTRANSFERASE-RELATED"/>
    <property type="match status" value="1"/>
</dbReference>
<comment type="pathway">
    <text evidence="9">Amino-acid biosynthesis; L-histidine biosynthesis; L-histidine from 5-phospho-alpha-D-ribose 1-diphosphate: step 7/9.</text>
</comment>
<dbReference type="EMBL" id="JAJHJB010000007">
    <property type="protein sequence ID" value="MCC5465170.1"/>
    <property type="molecule type" value="Genomic_DNA"/>
</dbReference>
<dbReference type="GO" id="GO:0004400">
    <property type="term" value="F:histidinol-phosphate transaminase activity"/>
    <property type="evidence" value="ECO:0007669"/>
    <property type="project" value="UniProtKB-EC"/>
</dbReference>
<name>A0ABS8HPV2_9FIRM</name>
<keyword evidence="7 9" id="KW-0663">Pyridoxal phosphate</keyword>
<evidence type="ECO:0000256" key="4">
    <source>
        <dbReference type="ARBA" id="ARBA00022576"/>
    </source>
</evidence>
<evidence type="ECO:0000256" key="1">
    <source>
        <dbReference type="ARBA" id="ARBA00001933"/>
    </source>
</evidence>
<comment type="similarity">
    <text evidence="2 9">Belongs to the class-II pyridoxal-phosphate-dependent aminotransferase family. Histidinol-phosphate aminotransferase subfamily.</text>
</comment>
<dbReference type="InterPro" id="IPR015421">
    <property type="entry name" value="PyrdxlP-dep_Trfase_major"/>
</dbReference>
<reference evidence="12" key="1">
    <citation type="submission" date="2021-11" db="EMBL/GenBank/DDBJ databases">
        <title>Description of a new species Pelosinus isolated from the bottom sediments of Lake Baikal.</title>
        <authorList>
            <person name="Zakharyuk A."/>
        </authorList>
    </citation>
    <scope>NUCLEOTIDE SEQUENCE</scope>
    <source>
        <strain evidence="12">Bkl1</strain>
    </source>
</reference>
<dbReference type="Gene3D" id="3.40.640.10">
    <property type="entry name" value="Type I PLP-dependent aspartate aminotransferase-like (Major domain)"/>
    <property type="match status" value="1"/>
</dbReference>
<evidence type="ECO:0000256" key="7">
    <source>
        <dbReference type="ARBA" id="ARBA00022898"/>
    </source>
</evidence>
<dbReference type="Pfam" id="PF00155">
    <property type="entry name" value="Aminotran_1_2"/>
    <property type="match status" value="1"/>
</dbReference>
<organism evidence="12 13">
    <name type="scientific">Pelosinus baikalensis</name>
    <dbReference type="NCBI Taxonomy" id="2892015"/>
    <lineage>
        <taxon>Bacteria</taxon>
        <taxon>Bacillati</taxon>
        <taxon>Bacillota</taxon>
        <taxon>Negativicutes</taxon>
        <taxon>Selenomonadales</taxon>
        <taxon>Sporomusaceae</taxon>
        <taxon>Pelosinus</taxon>
    </lineage>
</organism>
<protein>
    <recommendedName>
        <fullName evidence="9">Histidinol-phosphate aminotransferase</fullName>
        <ecNumber evidence="9">2.6.1.9</ecNumber>
    </recommendedName>
    <alternativeName>
        <fullName evidence="9">Imidazole acetol-phosphate transaminase</fullName>
    </alternativeName>
</protein>
<evidence type="ECO:0000256" key="6">
    <source>
        <dbReference type="ARBA" id="ARBA00022679"/>
    </source>
</evidence>
<keyword evidence="6 9" id="KW-0808">Transferase</keyword>
<evidence type="ECO:0000256" key="8">
    <source>
        <dbReference type="ARBA" id="ARBA00023102"/>
    </source>
</evidence>
<comment type="caution">
    <text evidence="12">The sequence shown here is derived from an EMBL/GenBank/DDBJ whole genome shotgun (WGS) entry which is preliminary data.</text>
</comment>
<comment type="cofactor">
    <cofactor evidence="1 9">
        <name>pyridoxal 5'-phosphate</name>
        <dbReference type="ChEBI" id="CHEBI:597326"/>
    </cofactor>
</comment>
<dbReference type="HAMAP" id="MF_01023">
    <property type="entry name" value="HisC_aminotrans_2"/>
    <property type="match status" value="1"/>
</dbReference>
<comment type="catalytic activity">
    <reaction evidence="9">
        <text>L-histidinol phosphate + 2-oxoglutarate = 3-(imidazol-4-yl)-2-oxopropyl phosphate + L-glutamate</text>
        <dbReference type="Rhea" id="RHEA:23744"/>
        <dbReference type="ChEBI" id="CHEBI:16810"/>
        <dbReference type="ChEBI" id="CHEBI:29985"/>
        <dbReference type="ChEBI" id="CHEBI:57766"/>
        <dbReference type="ChEBI" id="CHEBI:57980"/>
        <dbReference type="EC" id="2.6.1.9"/>
    </reaction>
</comment>
<dbReference type="RefSeq" id="WP_229534514.1">
    <property type="nucleotide sequence ID" value="NZ_JAJHJB010000007.1"/>
</dbReference>
<evidence type="ECO:0000313" key="12">
    <source>
        <dbReference type="EMBL" id="MCC5465215.1"/>
    </source>
</evidence>
<dbReference type="PROSITE" id="PS00599">
    <property type="entry name" value="AA_TRANSFER_CLASS_2"/>
    <property type="match status" value="1"/>
</dbReference>
<evidence type="ECO:0000313" key="13">
    <source>
        <dbReference type="Proteomes" id="UP001165492"/>
    </source>
</evidence>
<dbReference type="CDD" id="cd00609">
    <property type="entry name" value="AAT_like"/>
    <property type="match status" value="1"/>
</dbReference>
<keyword evidence="8 9" id="KW-0368">Histidine biosynthesis</keyword>
<keyword evidence="4 9" id="KW-0032">Aminotransferase</keyword>
<comment type="subunit">
    <text evidence="3 9">Homodimer.</text>
</comment>
<evidence type="ECO:0000256" key="2">
    <source>
        <dbReference type="ARBA" id="ARBA00007970"/>
    </source>
</evidence>
<evidence type="ECO:0000259" key="10">
    <source>
        <dbReference type="Pfam" id="PF00155"/>
    </source>
</evidence>
<dbReference type="InterPro" id="IPR001917">
    <property type="entry name" value="Aminotrans_II_pyridoxalP_BS"/>
</dbReference>
<dbReference type="PANTHER" id="PTHR42885:SF2">
    <property type="entry name" value="HISTIDINOL-PHOSPHATE AMINOTRANSFERASE"/>
    <property type="match status" value="1"/>
</dbReference>
<dbReference type="SUPFAM" id="SSF53383">
    <property type="entry name" value="PLP-dependent transferases"/>
    <property type="match status" value="1"/>
</dbReference>
<dbReference type="Gene3D" id="3.90.1150.10">
    <property type="entry name" value="Aspartate Aminotransferase, domain 1"/>
    <property type="match status" value="1"/>
</dbReference>
<evidence type="ECO:0000313" key="11">
    <source>
        <dbReference type="EMBL" id="MCC5465170.1"/>
    </source>
</evidence>